<sequence>MKIAGIGFRADAPVASLREALEMVGPADGLATIMPKAAADVIVTLAQELNLPLLPVTEAQIQGQNTLTQSPRIQARFGTGSLAEAAALAAAGPGARLLGPRKISTDGMATAAIAEGPET</sequence>
<keyword evidence="2" id="KW-0489">Methyltransferase</keyword>
<dbReference type="Gene3D" id="3.30.420.180">
    <property type="entry name" value="CobE/GbiG C-terminal domain"/>
    <property type="match status" value="1"/>
</dbReference>
<evidence type="ECO:0000259" key="1">
    <source>
        <dbReference type="Pfam" id="PF01890"/>
    </source>
</evidence>
<accession>A0A058ZJ77</accession>
<proteinExistence type="predicted"/>
<dbReference type="GO" id="GO:0032259">
    <property type="term" value="P:methylation"/>
    <property type="evidence" value="ECO:0007669"/>
    <property type="project" value="UniProtKB-KW"/>
</dbReference>
<dbReference type="Pfam" id="PF01890">
    <property type="entry name" value="CbiG_C"/>
    <property type="match status" value="1"/>
</dbReference>
<dbReference type="AlphaFoldDB" id="A0A058ZJ77"/>
<dbReference type="Proteomes" id="UP000024836">
    <property type="component" value="Unassembled WGS sequence"/>
</dbReference>
<comment type="caution">
    <text evidence="2">The sequence shown here is derived from an EMBL/GenBank/DDBJ whole genome shotgun (WGS) entry which is preliminary data.</text>
</comment>
<dbReference type="InterPro" id="IPR002750">
    <property type="entry name" value="CobE/GbiG_C"/>
</dbReference>
<dbReference type="RefSeq" id="WP_202898663.1">
    <property type="nucleotide sequence ID" value="NZ_AQQY01000009.1"/>
</dbReference>
<dbReference type="GO" id="GO:0008168">
    <property type="term" value="F:methyltransferase activity"/>
    <property type="evidence" value="ECO:0007669"/>
    <property type="project" value="UniProtKB-KW"/>
</dbReference>
<keyword evidence="2" id="KW-0808">Transferase</keyword>
<dbReference type="STRING" id="1461693.ATO10_12664"/>
<dbReference type="GO" id="GO:0009236">
    <property type="term" value="P:cobalamin biosynthetic process"/>
    <property type="evidence" value="ECO:0007669"/>
    <property type="project" value="InterPro"/>
</dbReference>
<name>A0A058ZJ77_9RHOB</name>
<protein>
    <submittedName>
        <fullName evidence="2">Precorrin methylase</fullName>
    </submittedName>
</protein>
<dbReference type="InterPro" id="IPR036518">
    <property type="entry name" value="CobE/GbiG_C_sf"/>
</dbReference>
<dbReference type="SUPFAM" id="SSF159664">
    <property type="entry name" value="CobE/GbiG C-terminal domain-like"/>
    <property type="match status" value="1"/>
</dbReference>
<evidence type="ECO:0000313" key="2">
    <source>
        <dbReference type="EMBL" id="KCV81255.1"/>
    </source>
</evidence>
<dbReference type="EMBL" id="AQQY01000009">
    <property type="protein sequence ID" value="KCV81255.1"/>
    <property type="molecule type" value="Genomic_DNA"/>
</dbReference>
<keyword evidence="3" id="KW-1185">Reference proteome</keyword>
<gene>
    <name evidence="2" type="ORF">ATO10_12664</name>
</gene>
<evidence type="ECO:0000313" key="3">
    <source>
        <dbReference type="Proteomes" id="UP000024836"/>
    </source>
</evidence>
<dbReference type="eggNOG" id="COG2073">
    <property type="taxonomic scope" value="Bacteria"/>
</dbReference>
<organism evidence="2 3">
    <name type="scientific">Actibacterium atlanticum</name>
    <dbReference type="NCBI Taxonomy" id="1461693"/>
    <lineage>
        <taxon>Bacteria</taxon>
        <taxon>Pseudomonadati</taxon>
        <taxon>Pseudomonadota</taxon>
        <taxon>Alphaproteobacteria</taxon>
        <taxon>Rhodobacterales</taxon>
        <taxon>Roseobacteraceae</taxon>
        <taxon>Actibacterium</taxon>
    </lineage>
</organism>
<feature type="domain" description="CobE/GbiG C-terminal" evidence="1">
    <location>
        <begin position="3"/>
        <end position="114"/>
    </location>
</feature>
<dbReference type="PATRIC" id="fig|1461693.3.peg.2567"/>
<reference evidence="2 3" key="1">
    <citation type="submission" date="2013-04" db="EMBL/GenBank/DDBJ databases">
        <title>Shimia sp. 22II-S11-Z10 Genome Sequencing.</title>
        <authorList>
            <person name="Lai Q."/>
            <person name="Li G."/>
            <person name="Shao Z."/>
        </authorList>
    </citation>
    <scope>NUCLEOTIDE SEQUENCE [LARGE SCALE GENOMIC DNA]</scope>
    <source>
        <strain evidence="3">22II-S11-Z10</strain>
    </source>
</reference>